<evidence type="ECO:0000256" key="9">
    <source>
        <dbReference type="ARBA" id="ARBA00022528"/>
    </source>
</evidence>
<comment type="subcellular location">
    <subcellularLocation>
        <location evidence="5">Plastid</location>
        <location evidence="5">Chloroplast membrane</location>
        <topology evidence="5">Peripheral membrane protein</topology>
    </subcellularLocation>
</comment>
<dbReference type="UniPathway" id="UPA00803"/>
<keyword evidence="17" id="KW-0472">Membrane</keyword>
<evidence type="ECO:0000256" key="1">
    <source>
        <dbReference type="ARBA" id="ARBA00000004"/>
    </source>
</evidence>
<dbReference type="GO" id="GO:0046608">
    <property type="term" value="F:carotenoid isomerase activity"/>
    <property type="evidence" value="ECO:0007669"/>
    <property type="project" value="InterPro"/>
</dbReference>
<comment type="cofactor">
    <cofactor evidence="2">
        <name>NAD(+)</name>
        <dbReference type="ChEBI" id="CHEBI:57540"/>
    </cofactor>
</comment>
<comment type="cofactor">
    <cofactor evidence="4">
        <name>FAD</name>
        <dbReference type="ChEBI" id="CHEBI:57692"/>
    </cofactor>
</comment>
<evidence type="ECO:0000256" key="12">
    <source>
        <dbReference type="ARBA" id="ARBA00022746"/>
    </source>
</evidence>
<organism evidence="21">
    <name type="scientific">Gloiopeltis furcata</name>
    <dbReference type="NCBI Taxonomy" id="42017"/>
    <lineage>
        <taxon>Eukaryota</taxon>
        <taxon>Rhodophyta</taxon>
        <taxon>Florideophyceae</taxon>
        <taxon>Rhodymeniophycidae</taxon>
        <taxon>Gigartinales</taxon>
        <taxon>Endocladiaceae</taxon>
        <taxon>Gloiopeltis</taxon>
    </lineage>
</organism>
<evidence type="ECO:0000256" key="7">
    <source>
        <dbReference type="ARBA" id="ARBA00005855"/>
    </source>
</evidence>
<feature type="region of interest" description="Disordered" evidence="19">
    <location>
        <begin position="14"/>
        <end position="48"/>
    </location>
</feature>
<evidence type="ECO:0000256" key="14">
    <source>
        <dbReference type="ARBA" id="ARBA00022857"/>
    </source>
</evidence>
<evidence type="ECO:0000259" key="20">
    <source>
        <dbReference type="Pfam" id="PF01593"/>
    </source>
</evidence>
<evidence type="ECO:0000256" key="5">
    <source>
        <dbReference type="ARBA" id="ARBA00004258"/>
    </source>
</evidence>
<evidence type="ECO:0000256" key="8">
    <source>
        <dbReference type="ARBA" id="ARBA00012419"/>
    </source>
</evidence>
<dbReference type="PANTHER" id="PTHR46313:SF3">
    <property type="entry name" value="PROLYCOPENE ISOMERASE, CHLOROPLASTIC"/>
    <property type="match status" value="1"/>
</dbReference>
<evidence type="ECO:0000256" key="19">
    <source>
        <dbReference type="SAM" id="MobiDB-lite"/>
    </source>
</evidence>
<evidence type="ECO:0000256" key="17">
    <source>
        <dbReference type="ARBA" id="ARBA00023136"/>
    </source>
</evidence>
<evidence type="ECO:0000256" key="18">
    <source>
        <dbReference type="ARBA" id="ARBA00023235"/>
    </source>
</evidence>
<comment type="similarity">
    <text evidence="7">Belongs to the carotenoid/retinoid oxidoreductase family. CrtISO subfamily.</text>
</comment>
<dbReference type="AlphaFoldDB" id="A0A2D2AH12"/>
<evidence type="ECO:0000256" key="10">
    <source>
        <dbReference type="ARBA" id="ARBA00022630"/>
    </source>
</evidence>
<dbReference type="EMBL" id="KY114117">
    <property type="protein sequence ID" value="ATQ36006.1"/>
    <property type="molecule type" value="mRNA"/>
</dbReference>
<feature type="compositionally biased region" description="Polar residues" evidence="19">
    <location>
        <begin position="35"/>
        <end position="47"/>
    </location>
</feature>
<keyword evidence="15" id="KW-0809">Transit peptide</keyword>
<protein>
    <recommendedName>
        <fullName evidence="8">prolycopene isomerase</fullName>
        <ecNumber evidence="8">5.2.1.13</ecNumber>
    </recommendedName>
</protein>
<comment type="cofactor">
    <cofactor evidence="3">
        <name>NADP(+)</name>
        <dbReference type="ChEBI" id="CHEBI:58349"/>
    </cofactor>
</comment>
<dbReference type="Gene3D" id="3.50.50.60">
    <property type="entry name" value="FAD/NAD(P)-binding domain"/>
    <property type="match status" value="2"/>
</dbReference>
<evidence type="ECO:0000256" key="2">
    <source>
        <dbReference type="ARBA" id="ARBA00001911"/>
    </source>
</evidence>
<reference evidence="21" key="1">
    <citation type="submission" date="2016-11" db="EMBL/GenBank/DDBJ databases">
        <title>Phylogenetic studies on genes related to carotenoids biosynthesis in algae.</title>
        <authorList>
            <person name="Wang S."/>
            <person name="Zhang L."/>
            <person name="Chi S."/>
            <person name="Wang X."/>
            <person name="Tang X."/>
            <person name="Liu T."/>
        </authorList>
    </citation>
    <scope>NUCLEOTIDE SEQUENCE</scope>
    <source>
        <strain evidence="21">SBLT-2020003</strain>
    </source>
</reference>
<evidence type="ECO:0000256" key="4">
    <source>
        <dbReference type="ARBA" id="ARBA00001974"/>
    </source>
</evidence>
<dbReference type="InterPro" id="IPR045892">
    <property type="entry name" value="CrtISO-like"/>
</dbReference>
<keyword evidence="13" id="KW-0274">FAD</keyword>
<keyword evidence="12" id="KW-0125">Carotenoid biosynthesis</keyword>
<evidence type="ECO:0000256" key="16">
    <source>
        <dbReference type="ARBA" id="ARBA00023027"/>
    </source>
</evidence>
<sequence length="586" mass="64090">MVVSAFQAHVPLAHRHPSAHPSISSLHPARRPRASATQASPPASVQKANAPLPQAVDAVFIGSGMGALTAAADLASKGASVAVLESYLIPGGSSGWFERDGFRFDVGASMIFGFGERGTTNLLTRALATVGKRLETKPDPVQVRYHLPDGIDVKVHREYEEFLAELIKKFPHEKKGIRKFYDACWSVFNSLNCMPLKSLEEPNYLLRVFAAHPIACLNLLRFIGRNAGDIARDHIKDETLLKFIDMECYSWSVVPADLTPMINAGMVFSDRHYGGINYPIGGVGRIAEELVAGIEECDGCSVHFGARVKKVVFDGAGAACGGQLVDGRTVSAKAVISNATRWNTFGEKGLVEAERVPQSEARFRERYVKSPSFCSMHIAVREKDLKVAMSEEEGMDCHHIMLDDWGEIETARDGKGTLFISIPTVLDKSLAPPDMHIFHVFTPSWMDEWNGLPYAEYQAKKDAMLNTVVARLEKKLFPGLNDAIEFYEVGSARTHRRYLGRVDGSYGPVAGKKLAGLMSMPFNRTDVDNLYCVGDSTFPGQGLNATAFSGFACAHRVAADLGIIATLPGPIDSFLTDLLSRQRLKL</sequence>
<keyword evidence="14" id="KW-0521">NADP</keyword>
<keyword evidence="10" id="KW-0285">Flavoprotein</keyword>
<dbReference type="Pfam" id="PF01593">
    <property type="entry name" value="Amino_oxidase"/>
    <property type="match status" value="1"/>
</dbReference>
<dbReference type="NCBIfam" id="TIGR02730">
    <property type="entry name" value="carot_isom"/>
    <property type="match status" value="1"/>
</dbReference>
<proteinExistence type="evidence at transcript level"/>
<dbReference type="GO" id="GO:0016491">
    <property type="term" value="F:oxidoreductase activity"/>
    <property type="evidence" value="ECO:0007669"/>
    <property type="project" value="InterPro"/>
</dbReference>
<dbReference type="InterPro" id="IPR036188">
    <property type="entry name" value="FAD/NAD-bd_sf"/>
</dbReference>
<evidence type="ECO:0000256" key="3">
    <source>
        <dbReference type="ARBA" id="ARBA00001937"/>
    </source>
</evidence>
<keyword evidence="11" id="KW-0934">Plastid</keyword>
<gene>
    <name evidence="21" type="primary">crtISO</name>
</gene>
<dbReference type="InterPro" id="IPR002937">
    <property type="entry name" value="Amino_oxidase"/>
</dbReference>
<dbReference type="InterPro" id="IPR014101">
    <property type="entry name" value="CrtISO"/>
</dbReference>
<keyword evidence="16" id="KW-0520">NAD</keyword>
<evidence type="ECO:0000256" key="11">
    <source>
        <dbReference type="ARBA" id="ARBA00022640"/>
    </source>
</evidence>
<dbReference type="EC" id="5.2.1.13" evidence="8"/>
<evidence type="ECO:0000256" key="15">
    <source>
        <dbReference type="ARBA" id="ARBA00022946"/>
    </source>
</evidence>
<evidence type="ECO:0000313" key="21">
    <source>
        <dbReference type="EMBL" id="ATQ36006.1"/>
    </source>
</evidence>
<dbReference type="SUPFAM" id="SSF51905">
    <property type="entry name" value="FAD/NAD(P)-binding domain"/>
    <property type="match status" value="1"/>
</dbReference>
<comment type="pathway">
    <text evidence="6">Carotenoid biosynthesis; lycopene biosynthesis.</text>
</comment>
<name>A0A2D2AH12_9FLOR</name>
<evidence type="ECO:0000256" key="6">
    <source>
        <dbReference type="ARBA" id="ARBA00004900"/>
    </source>
</evidence>
<evidence type="ECO:0000256" key="13">
    <source>
        <dbReference type="ARBA" id="ARBA00022827"/>
    </source>
</evidence>
<accession>A0A2D2AH12</accession>
<dbReference type="PANTHER" id="PTHR46313">
    <property type="match status" value="1"/>
</dbReference>
<comment type="catalytic activity">
    <reaction evidence="1">
        <text>7,7',9,9'-tetra-cis-lycopene = all-trans-lycopene</text>
        <dbReference type="Rhea" id="RHEA:30971"/>
        <dbReference type="ChEBI" id="CHEBI:15948"/>
        <dbReference type="ChEBI" id="CHEBI:62466"/>
        <dbReference type="EC" id="5.2.1.13"/>
    </reaction>
</comment>
<feature type="domain" description="Amine oxidase" evidence="20">
    <location>
        <begin position="68"/>
        <end position="557"/>
    </location>
</feature>
<keyword evidence="9" id="KW-0150">Chloroplast</keyword>
<dbReference type="GO" id="GO:0016117">
    <property type="term" value="P:carotenoid biosynthetic process"/>
    <property type="evidence" value="ECO:0007669"/>
    <property type="project" value="UniProtKB-KW"/>
</dbReference>
<dbReference type="GO" id="GO:0031969">
    <property type="term" value="C:chloroplast membrane"/>
    <property type="evidence" value="ECO:0007669"/>
    <property type="project" value="UniProtKB-SubCell"/>
</dbReference>
<keyword evidence="18 21" id="KW-0413">Isomerase</keyword>